<sequence length="164" mass="17609">MADFFDRLYHLLTLIPIRVQGESVRRELGEAVVQGEELSVDAVLRKRKVLNGVEKAGLLSKAEQLGFTFSSIEKLGFLSKTEELSLLERAAYASLSALASTSPPFLLSVVAAVASPFGAGAARHFGGVGRAGRPARLRPKGDEAKGPVWCSAVHVLRAHLLTCR</sequence>
<proteinExistence type="predicted"/>
<keyword evidence="1" id="KW-1185">Reference proteome</keyword>
<dbReference type="KEGG" id="pda:103720399"/>
<dbReference type="RefSeq" id="XP_017701324.1">
    <property type="nucleotide sequence ID" value="XM_017845835.3"/>
</dbReference>
<evidence type="ECO:0000313" key="2">
    <source>
        <dbReference type="RefSeq" id="XP_017701324.1"/>
    </source>
</evidence>
<dbReference type="OrthoDB" id="444029at2759"/>
<reference evidence="1" key="1">
    <citation type="journal article" date="2019" name="Nat. Commun.">
        <title>Genome-wide association mapping of date palm fruit traits.</title>
        <authorList>
            <person name="Hazzouri K.M."/>
            <person name="Gros-Balthazard M."/>
            <person name="Flowers J.M."/>
            <person name="Copetti D."/>
            <person name="Lemansour A."/>
            <person name="Lebrun M."/>
            <person name="Masmoudi K."/>
            <person name="Ferrand S."/>
            <person name="Dhar M.I."/>
            <person name="Fresquez Z.A."/>
            <person name="Rosas U."/>
            <person name="Zhang J."/>
            <person name="Talag J."/>
            <person name="Lee S."/>
            <person name="Kudrna D."/>
            <person name="Powell R.F."/>
            <person name="Leitch I.J."/>
            <person name="Krueger R.R."/>
            <person name="Wing R.A."/>
            <person name="Amiri K.M.A."/>
            <person name="Purugganan M.D."/>
        </authorList>
    </citation>
    <scope>NUCLEOTIDE SEQUENCE [LARGE SCALE GENOMIC DNA]</scope>
    <source>
        <strain evidence="1">cv. Khalas</strain>
    </source>
</reference>
<dbReference type="Proteomes" id="UP000228380">
    <property type="component" value="Chromosome 11"/>
</dbReference>
<protein>
    <submittedName>
        <fullName evidence="2">Uncharacterized protein LOC103720399 isoform X1</fullName>
    </submittedName>
</protein>
<organism evidence="1 2">
    <name type="scientific">Phoenix dactylifera</name>
    <name type="common">Date palm</name>
    <dbReference type="NCBI Taxonomy" id="42345"/>
    <lineage>
        <taxon>Eukaryota</taxon>
        <taxon>Viridiplantae</taxon>
        <taxon>Streptophyta</taxon>
        <taxon>Embryophyta</taxon>
        <taxon>Tracheophyta</taxon>
        <taxon>Spermatophyta</taxon>
        <taxon>Magnoliopsida</taxon>
        <taxon>Liliopsida</taxon>
        <taxon>Arecaceae</taxon>
        <taxon>Coryphoideae</taxon>
        <taxon>Phoeniceae</taxon>
        <taxon>Phoenix</taxon>
    </lineage>
</organism>
<dbReference type="AlphaFoldDB" id="A0A8B7MWR8"/>
<gene>
    <name evidence="2" type="primary">LOC103720399</name>
</gene>
<evidence type="ECO:0000313" key="1">
    <source>
        <dbReference type="Proteomes" id="UP000228380"/>
    </source>
</evidence>
<name>A0A8B7MWR8_PHODC</name>
<reference evidence="2" key="2">
    <citation type="submission" date="2025-08" db="UniProtKB">
        <authorList>
            <consortium name="RefSeq"/>
        </authorList>
    </citation>
    <scope>IDENTIFICATION</scope>
    <source>
        <tissue evidence="2">Young leaves</tissue>
    </source>
</reference>
<accession>A0A8B7MWR8</accession>
<dbReference type="InterPro" id="IPR009500">
    <property type="entry name" value="DUF1118"/>
</dbReference>
<dbReference type="GeneID" id="103720399"/>
<dbReference type="Pfam" id="PF06549">
    <property type="entry name" value="DUF1118"/>
    <property type="match status" value="1"/>
</dbReference>